<gene>
    <name evidence="2" type="ORF">KI387_031827</name>
</gene>
<dbReference type="AlphaFoldDB" id="A0AA38F2L3"/>
<dbReference type="EMBL" id="JAHRHJ020003813">
    <property type="protein sequence ID" value="KAH9287710.1"/>
    <property type="molecule type" value="Genomic_DNA"/>
</dbReference>
<feature type="compositionally biased region" description="Acidic residues" evidence="1">
    <location>
        <begin position="1"/>
        <end position="18"/>
    </location>
</feature>
<evidence type="ECO:0000256" key="1">
    <source>
        <dbReference type="SAM" id="MobiDB-lite"/>
    </source>
</evidence>
<feature type="non-terminal residue" evidence="2">
    <location>
        <position position="1"/>
    </location>
</feature>
<reference evidence="2 3" key="1">
    <citation type="journal article" date="2021" name="Nat. Plants">
        <title>The Taxus genome provides insights into paclitaxel biosynthesis.</title>
        <authorList>
            <person name="Xiong X."/>
            <person name="Gou J."/>
            <person name="Liao Q."/>
            <person name="Li Y."/>
            <person name="Zhou Q."/>
            <person name="Bi G."/>
            <person name="Li C."/>
            <person name="Du R."/>
            <person name="Wang X."/>
            <person name="Sun T."/>
            <person name="Guo L."/>
            <person name="Liang H."/>
            <person name="Lu P."/>
            <person name="Wu Y."/>
            <person name="Zhang Z."/>
            <person name="Ro D.K."/>
            <person name="Shang Y."/>
            <person name="Huang S."/>
            <person name="Yan J."/>
        </authorList>
    </citation>
    <scope>NUCLEOTIDE SEQUENCE [LARGE SCALE GENOMIC DNA]</scope>
    <source>
        <strain evidence="2">Ta-2019</strain>
    </source>
</reference>
<dbReference type="Proteomes" id="UP000824469">
    <property type="component" value="Unassembled WGS sequence"/>
</dbReference>
<evidence type="ECO:0000313" key="2">
    <source>
        <dbReference type="EMBL" id="KAH9287710.1"/>
    </source>
</evidence>
<proteinExistence type="predicted"/>
<accession>A0AA38F2L3</accession>
<protein>
    <submittedName>
        <fullName evidence="2">Uncharacterized protein</fullName>
    </submittedName>
</protein>
<keyword evidence="3" id="KW-1185">Reference proteome</keyword>
<feature type="region of interest" description="Disordered" evidence="1">
    <location>
        <begin position="1"/>
        <end position="35"/>
    </location>
</feature>
<comment type="caution">
    <text evidence="2">The sequence shown here is derived from an EMBL/GenBank/DDBJ whole genome shotgun (WGS) entry which is preliminary data.</text>
</comment>
<evidence type="ECO:0000313" key="3">
    <source>
        <dbReference type="Proteomes" id="UP000824469"/>
    </source>
</evidence>
<feature type="compositionally biased region" description="Basic and acidic residues" evidence="1">
    <location>
        <begin position="19"/>
        <end position="29"/>
    </location>
</feature>
<sequence>FEFDSDFSDANDVADEVVDEHAHEEEGKEMGGTLASDFPALPNIFLSGWKAGYTST</sequence>
<feature type="non-terminal residue" evidence="2">
    <location>
        <position position="56"/>
    </location>
</feature>
<name>A0AA38F2L3_TAXCH</name>
<organism evidence="2 3">
    <name type="scientific">Taxus chinensis</name>
    <name type="common">Chinese yew</name>
    <name type="synonym">Taxus wallichiana var. chinensis</name>
    <dbReference type="NCBI Taxonomy" id="29808"/>
    <lineage>
        <taxon>Eukaryota</taxon>
        <taxon>Viridiplantae</taxon>
        <taxon>Streptophyta</taxon>
        <taxon>Embryophyta</taxon>
        <taxon>Tracheophyta</taxon>
        <taxon>Spermatophyta</taxon>
        <taxon>Pinopsida</taxon>
        <taxon>Pinidae</taxon>
        <taxon>Conifers II</taxon>
        <taxon>Cupressales</taxon>
        <taxon>Taxaceae</taxon>
        <taxon>Taxus</taxon>
    </lineage>
</organism>